<organism evidence="3 4">
    <name type="scientific">Solidesulfovibrio magneticus (strain ATCC 700980 / DSM 13731 / RS-1)</name>
    <name type="common">Desulfovibrio magneticus</name>
    <dbReference type="NCBI Taxonomy" id="573370"/>
    <lineage>
        <taxon>Bacteria</taxon>
        <taxon>Pseudomonadati</taxon>
        <taxon>Thermodesulfobacteriota</taxon>
        <taxon>Desulfovibrionia</taxon>
        <taxon>Desulfovibrionales</taxon>
        <taxon>Desulfovibrionaceae</taxon>
        <taxon>Solidesulfovibrio</taxon>
    </lineage>
</organism>
<accession>C4XMM6</accession>
<evidence type="ECO:0000313" key="4">
    <source>
        <dbReference type="Proteomes" id="UP000009071"/>
    </source>
</evidence>
<dbReference type="HOGENOM" id="CLU_074534_0_0_7"/>
<dbReference type="KEGG" id="dma:DMR_13260"/>
<reference evidence="3 4" key="1">
    <citation type="journal article" date="2009" name="Genome Res.">
        <title>Whole genome sequence of Desulfovibrio magneticus strain RS-1 revealed common gene clusters in magnetotactic bacteria.</title>
        <authorList>
            <person name="Nakazawa H."/>
            <person name="Arakaki A."/>
            <person name="Narita-Yamada S."/>
            <person name="Yashiro I."/>
            <person name="Jinno K."/>
            <person name="Aoki N."/>
            <person name="Tsuruyama A."/>
            <person name="Okamura Y."/>
            <person name="Tanikawa S."/>
            <person name="Fujita N."/>
            <person name="Takeyama H."/>
            <person name="Matsunaga T."/>
        </authorList>
    </citation>
    <scope>NUCLEOTIDE SEQUENCE [LARGE SCALE GENOMIC DNA]</scope>
    <source>
        <strain evidence="4">ATCC 700980 / DSM 13731 / RS-1</strain>
    </source>
</reference>
<dbReference type="STRING" id="573370.DMR_13260"/>
<dbReference type="EMBL" id="AP010904">
    <property type="protein sequence ID" value="BAH74817.1"/>
    <property type="molecule type" value="Genomic_DNA"/>
</dbReference>
<proteinExistence type="predicted"/>
<dbReference type="eggNOG" id="ENOG50320WJ">
    <property type="taxonomic scope" value="Bacteria"/>
</dbReference>
<keyword evidence="2" id="KW-0812">Transmembrane</keyword>
<keyword evidence="4" id="KW-1185">Reference proteome</keyword>
<dbReference type="AlphaFoldDB" id="C4XMM6"/>
<evidence type="ECO:0000256" key="2">
    <source>
        <dbReference type="SAM" id="Phobius"/>
    </source>
</evidence>
<feature type="region of interest" description="Disordered" evidence="1">
    <location>
        <begin position="41"/>
        <end position="61"/>
    </location>
</feature>
<protein>
    <submittedName>
        <fullName evidence="3">Hypothetical membrane protein</fullName>
    </submittedName>
</protein>
<feature type="region of interest" description="Disordered" evidence="1">
    <location>
        <begin position="1"/>
        <end position="23"/>
    </location>
</feature>
<evidence type="ECO:0000313" key="3">
    <source>
        <dbReference type="EMBL" id="BAH74817.1"/>
    </source>
</evidence>
<feature type="transmembrane region" description="Helical" evidence="2">
    <location>
        <begin position="80"/>
        <end position="105"/>
    </location>
</feature>
<dbReference type="Proteomes" id="UP000009071">
    <property type="component" value="Chromosome"/>
</dbReference>
<feature type="transmembrane region" description="Helical" evidence="2">
    <location>
        <begin position="171"/>
        <end position="197"/>
    </location>
</feature>
<gene>
    <name evidence="3" type="ordered locus">DMR_13260</name>
</gene>
<name>C4XMM6_SOLM1</name>
<evidence type="ECO:0000256" key="1">
    <source>
        <dbReference type="SAM" id="MobiDB-lite"/>
    </source>
</evidence>
<keyword evidence="2" id="KW-0472">Membrane</keyword>
<keyword evidence="2" id="KW-1133">Transmembrane helix</keyword>
<sequence length="302" mass="33067">MAVLSRAFPETSSPSRPGVPARQACPACPAAMRLAGFRDQRRRGSAMDNKEGTENPGAGKASEALGSLGLSFSDREKKNLMTFLSIGIILVEFAVTIAAVCYGIIKSTKLPDGTIEFQFPWIPYGVAVIVAPVAIMLVVNIIGLGFTRIFKGDPAMDEEQMRYMPERLRRLIALSRGLPSIILLGGMILVGAALYYLDAVIQAILRIGDHVEVIAPWVMAGLVAAWCVSYLVRMWFMYKTRRMHEEFAFRREVLERTGIVIVDNRKHIAADGRTIGEHGNVLPGRVIDVLPPGESDADKDAP</sequence>
<feature type="transmembrane region" description="Helical" evidence="2">
    <location>
        <begin position="125"/>
        <end position="150"/>
    </location>
</feature>
<feature type="transmembrane region" description="Helical" evidence="2">
    <location>
        <begin position="217"/>
        <end position="236"/>
    </location>
</feature>